<evidence type="ECO:0000256" key="2">
    <source>
        <dbReference type="ARBA" id="ARBA00022722"/>
    </source>
</evidence>
<evidence type="ECO:0000256" key="3">
    <source>
        <dbReference type="ARBA" id="ARBA00022759"/>
    </source>
</evidence>
<keyword evidence="3" id="KW-0378">Hydrolase</keyword>
<evidence type="ECO:0000259" key="6">
    <source>
        <dbReference type="Pfam" id="PF17919"/>
    </source>
</evidence>
<dbReference type="FunFam" id="3.30.70.270:FF:000145">
    <property type="entry name" value="Uncharacterized protein"/>
    <property type="match status" value="1"/>
</dbReference>
<reference evidence="7 8" key="2">
    <citation type="journal article" date="2010" name="Nucleic Acids Res.">
        <title>BeetleBase in 2010: revisions to provide comprehensive genomic information for Tribolium castaneum.</title>
        <authorList>
            <person name="Kim H.S."/>
            <person name="Murphy T."/>
            <person name="Xia J."/>
            <person name="Caragea D."/>
            <person name="Park Y."/>
            <person name="Beeman R.W."/>
            <person name="Lorenzen M.D."/>
            <person name="Butcher S."/>
            <person name="Manak J.R."/>
            <person name="Brown S.J."/>
        </authorList>
    </citation>
    <scope>NUCLEOTIDE SEQUENCE [LARGE SCALE GENOMIC DNA]</scope>
    <source>
        <strain evidence="7 8">Georgia GA2</strain>
    </source>
</reference>
<dbReference type="CDD" id="cd09274">
    <property type="entry name" value="RNase_HI_RT_Ty3"/>
    <property type="match status" value="1"/>
</dbReference>
<dbReference type="InterPro" id="IPR043128">
    <property type="entry name" value="Rev_trsase/Diguanyl_cyclase"/>
</dbReference>
<dbReference type="SUPFAM" id="SSF56672">
    <property type="entry name" value="DNA/RNA polymerases"/>
    <property type="match status" value="1"/>
</dbReference>
<gene>
    <name evidence="7" type="primary">AUGUSTUS-3.0.2_31613</name>
    <name evidence="7" type="ORF">TcasGA2_TC031613</name>
</gene>
<keyword evidence="8" id="KW-1185">Reference proteome</keyword>
<evidence type="ECO:0000256" key="1">
    <source>
        <dbReference type="ARBA" id="ARBA00022695"/>
    </source>
</evidence>
<keyword evidence="2" id="KW-0540">Nuclease</keyword>
<sequence>MQAILATQSKCTLDEVAVSADKIHETMPEARVFAINNNANPSSAITGTHGNFDATISALSQQVQDLSRQLAALQTSQSGYVSRFGTRAPSRYRLRSRSKPRDGKCCPMLLPKKRHKQSVVAAYDCARNTCRLFIRNRNDGVPFLIDRCECFPQKTPASDVVLFAVNGTRLPTYGLRTQQLNLGLRREFKWQFIIADVSYAIIGADFIHHYKLLVDLRNRRLIDSLTQVCAECEIRVVDVPTVKTLCMAGASEYHRLLLEFPAITKPPNIHQERRHNTVHFIRTTDGPPVSCRPRRLVPDRYKAAKKEFDAMVRDGIVRPSDDYGVVINSDKCKFGQSEVTFLGYHISDKGTQPPTDRVHAILDMKKPSTLKELQRFLGMGNFYLRFIPQAARIQAPMTQLQGGPKAKQKETIKWCPETENAFEATKRSLANAALLAHPSPEAPLSIMVDASDSAISAVLQQWNDQAWQPLSFFTRKLSSTQRKYTTFDRELLAAYTAVRKFRHNVESRSFVIFTDHKPLIYSMNQNPEKASPRQFRYLDFN</sequence>
<dbReference type="EMBL" id="KQ971383">
    <property type="protein sequence ID" value="KYB24926.1"/>
    <property type="molecule type" value="Genomic_DNA"/>
</dbReference>
<dbReference type="InterPro" id="IPR043502">
    <property type="entry name" value="DNA/RNA_pol_sf"/>
</dbReference>
<dbReference type="InterPro" id="IPR050951">
    <property type="entry name" value="Retrovirus_Pol_polyprotein"/>
</dbReference>
<keyword evidence="3" id="KW-0255">Endonuclease</keyword>
<dbReference type="InParanoid" id="A0A139WAI8"/>
<dbReference type="PANTHER" id="PTHR37984:SF5">
    <property type="entry name" value="PROTEIN NYNRIN-LIKE"/>
    <property type="match status" value="1"/>
</dbReference>
<dbReference type="Proteomes" id="UP000007266">
    <property type="component" value="Unassembled WGS sequence"/>
</dbReference>
<keyword evidence="1" id="KW-0548">Nucleotidyltransferase</keyword>
<dbReference type="STRING" id="7070.A0A139WAI8"/>
<protein>
    <recommendedName>
        <fullName evidence="6">Reverse transcriptase/retrotransposon-derived protein RNase H-like domain-containing protein</fullName>
    </recommendedName>
</protein>
<keyword evidence="1" id="KW-0808">Transferase</keyword>
<dbReference type="Pfam" id="PF17919">
    <property type="entry name" value="RT_RNaseH_2"/>
    <property type="match status" value="1"/>
</dbReference>
<evidence type="ECO:0000313" key="8">
    <source>
        <dbReference type="Proteomes" id="UP000007266"/>
    </source>
</evidence>
<keyword evidence="5" id="KW-0511">Multifunctional enzyme</keyword>
<name>A0A139WAI8_TRICA</name>
<proteinExistence type="predicted"/>
<evidence type="ECO:0000256" key="5">
    <source>
        <dbReference type="ARBA" id="ARBA00023268"/>
    </source>
</evidence>
<dbReference type="GO" id="GO:0003964">
    <property type="term" value="F:RNA-directed DNA polymerase activity"/>
    <property type="evidence" value="ECO:0007669"/>
    <property type="project" value="UniProtKB-KW"/>
</dbReference>
<accession>A0A139WAI8</accession>
<keyword evidence="4" id="KW-0695">RNA-directed DNA polymerase</keyword>
<feature type="domain" description="Reverse transcriptase/retrotransposon-derived protein RNase H-like" evidence="6">
    <location>
        <begin position="414"/>
        <end position="512"/>
    </location>
</feature>
<dbReference type="GO" id="GO:0004519">
    <property type="term" value="F:endonuclease activity"/>
    <property type="evidence" value="ECO:0007669"/>
    <property type="project" value="UniProtKB-KW"/>
</dbReference>
<reference evidence="7 8" key="1">
    <citation type="journal article" date="2008" name="Nature">
        <title>The genome of the model beetle and pest Tribolium castaneum.</title>
        <authorList>
            <consortium name="Tribolium Genome Sequencing Consortium"/>
            <person name="Richards S."/>
            <person name="Gibbs R.A."/>
            <person name="Weinstock G.M."/>
            <person name="Brown S.J."/>
            <person name="Denell R."/>
            <person name="Beeman R.W."/>
            <person name="Gibbs R."/>
            <person name="Beeman R.W."/>
            <person name="Brown S.J."/>
            <person name="Bucher G."/>
            <person name="Friedrich M."/>
            <person name="Grimmelikhuijzen C.J."/>
            <person name="Klingler M."/>
            <person name="Lorenzen M."/>
            <person name="Richards S."/>
            <person name="Roth S."/>
            <person name="Schroder R."/>
            <person name="Tautz D."/>
            <person name="Zdobnov E.M."/>
            <person name="Muzny D."/>
            <person name="Gibbs R.A."/>
            <person name="Weinstock G.M."/>
            <person name="Attaway T."/>
            <person name="Bell S."/>
            <person name="Buhay C.J."/>
            <person name="Chandrabose M.N."/>
            <person name="Chavez D."/>
            <person name="Clerk-Blankenburg K.P."/>
            <person name="Cree A."/>
            <person name="Dao M."/>
            <person name="Davis C."/>
            <person name="Chacko J."/>
            <person name="Dinh H."/>
            <person name="Dugan-Rocha S."/>
            <person name="Fowler G."/>
            <person name="Garner T.T."/>
            <person name="Garnes J."/>
            <person name="Gnirke A."/>
            <person name="Hawes A."/>
            <person name="Hernandez J."/>
            <person name="Hines S."/>
            <person name="Holder M."/>
            <person name="Hume J."/>
            <person name="Jhangiani S.N."/>
            <person name="Joshi V."/>
            <person name="Khan Z.M."/>
            <person name="Jackson L."/>
            <person name="Kovar C."/>
            <person name="Kowis A."/>
            <person name="Lee S."/>
            <person name="Lewis L.R."/>
            <person name="Margolis J."/>
            <person name="Morgan M."/>
            <person name="Nazareth L.V."/>
            <person name="Nguyen N."/>
            <person name="Okwuonu G."/>
            <person name="Parker D."/>
            <person name="Richards S."/>
            <person name="Ruiz S.J."/>
            <person name="Santibanez J."/>
            <person name="Savard J."/>
            <person name="Scherer S.E."/>
            <person name="Schneider B."/>
            <person name="Sodergren E."/>
            <person name="Tautz D."/>
            <person name="Vattahil S."/>
            <person name="Villasana D."/>
            <person name="White C.S."/>
            <person name="Wright R."/>
            <person name="Park Y."/>
            <person name="Beeman R.W."/>
            <person name="Lord J."/>
            <person name="Oppert B."/>
            <person name="Lorenzen M."/>
            <person name="Brown S."/>
            <person name="Wang L."/>
            <person name="Savard J."/>
            <person name="Tautz D."/>
            <person name="Richards S."/>
            <person name="Weinstock G."/>
            <person name="Gibbs R.A."/>
            <person name="Liu Y."/>
            <person name="Worley K."/>
            <person name="Weinstock G."/>
            <person name="Elsik C.G."/>
            <person name="Reese J.T."/>
            <person name="Elhaik E."/>
            <person name="Landan G."/>
            <person name="Graur D."/>
            <person name="Arensburger P."/>
            <person name="Atkinson P."/>
            <person name="Beeman R.W."/>
            <person name="Beidler J."/>
            <person name="Brown S.J."/>
            <person name="Demuth J.P."/>
            <person name="Drury D.W."/>
            <person name="Du Y.Z."/>
            <person name="Fujiwara H."/>
            <person name="Lorenzen M."/>
            <person name="Maselli V."/>
            <person name="Osanai M."/>
            <person name="Park Y."/>
            <person name="Robertson H.M."/>
            <person name="Tu Z."/>
            <person name="Wang J.J."/>
            <person name="Wang S."/>
            <person name="Richards S."/>
            <person name="Song H."/>
            <person name="Zhang L."/>
            <person name="Sodergren E."/>
            <person name="Werner D."/>
            <person name="Stanke M."/>
            <person name="Morgenstern B."/>
            <person name="Solovyev V."/>
            <person name="Kosarev P."/>
            <person name="Brown G."/>
            <person name="Chen H.C."/>
            <person name="Ermolaeva O."/>
            <person name="Hlavina W."/>
            <person name="Kapustin Y."/>
            <person name="Kiryutin B."/>
            <person name="Kitts P."/>
            <person name="Maglott D."/>
            <person name="Pruitt K."/>
            <person name="Sapojnikov V."/>
            <person name="Souvorov A."/>
            <person name="Mackey A.J."/>
            <person name="Waterhouse R.M."/>
            <person name="Wyder S."/>
            <person name="Zdobnov E.M."/>
            <person name="Zdobnov E.M."/>
            <person name="Wyder S."/>
            <person name="Kriventseva E.V."/>
            <person name="Kadowaki T."/>
            <person name="Bork P."/>
            <person name="Aranda M."/>
            <person name="Bao R."/>
            <person name="Beermann A."/>
            <person name="Berns N."/>
            <person name="Bolognesi R."/>
            <person name="Bonneton F."/>
            <person name="Bopp D."/>
            <person name="Brown S.J."/>
            <person name="Bucher G."/>
            <person name="Butts T."/>
            <person name="Chaumot A."/>
            <person name="Denell R.E."/>
            <person name="Ferrier D.E."/>
            <person name="Friedrich M."/>
            <person name="Gordon C.M."/>
            <person name="Jindra M."/>
            <person name="Klingler M."/>
            <person name="Lan Q."/>
            <person name="Lattorff H.M."/>
            <person name="Laudet V."/>
            <person name="von Levetsow C."/>
            <person name="Liu Z."/>
            <person name="Lutz R."/>
            <person name="Lynch J.A."/>
            <person name="da Fonseca R.N."/>
            <person name="Posnien N."/>
            <person name="Reuter R."/>
            <person name="Roth S."/>
            <person name="Savard J."/>
            <person name="Schinko J.B."/>
            <person name="Schmitt C."/>
            <person name="Schoppmeier M."/>
            <person name="Schroder R."/>
            <person name="Shippy T.D."/>
            <person name="Simonnet F."/>
            <person name="Marques-Souza H."/>
            <person name="Tautz D."/>
            <person name="Tomoyasu Y."/>
            <person name="Trauner J."/>
            <person name="Van der Zee M."/>
            <person name="Vervoort M."/>
            <person name="Wittkopp N."/>
            <person name="Wimmer E.A."/>
            <person name="Yang X."/>
            <person name="Jones A.K."/>
            <person name="Sattelle D.B."/>
            <person name="Ebert P.R."/>
            <person name="Nelson D."/>
            <person name="Scott J.G."/>
            <person name="Beeman R.W."/>
            <person name="Muthukrishnan S."/>
            <person name="Kramer K.J."/>
            <person name="Arakane Y."/>
            <person name="Beeman R.W."/>
            <person name="Zhu Q."/>
            <person name="Hogenkamp D."/>
            <person name="Dixit R."/>
            <person name="Oppert B."/>
            <person name="Jiang H."/>
            <person name="Zou Z."/>
            <person name="Marshall J."/>
            <person name="Elpidina E."/>
            <person name="Vinokurov K."/>
            <person name="Oppert C."/>
            <person name="Zou Z."/>
            <person name="Evans J."/>
            <person name="Lu Z."/>
            <person name="Zhao P."/>
            <person name="Sumathipala N."/>
            <person name="Altincicek B."/>
            <person name="Vilcinskas A."/>
            <person name="Williams M."/>
            <person name="Hultmark D."/>
            <person name="Hetru C."/>
            <person name="Jiang H."/>
            <person name="Grimmelikhuijzen C.J."/>
            <person name="Hauser F."/>
            <person name="Cazzamali G."/>
            <person name="Williamson M."/>
            <person name="Park Y."/>
            <person name="Li B."/>
            <person name="Tanaka Y."/>
            <person name="Predel R."/>
            <person name="Neupert S."/>
            <person name="Schachtner J."/>
            <person name="Verleyen P."/>
            <person name="Raible F."/>
            <person name="Bork P."/>
            <person name="Friedrich M."/>
            <person name="Walden K.K."/>
            <person name="Robertson H.M."/>
            <person name="Angeli S."/>
            <person name="Foret S."/>
            <person name="Bucher G."/>
            <person name="Schuetz S."/>
            <person name="Maleszka R."/>
            <person name="Wimmer E.A."/>
            <person name="Beeman R.W."/>
            <person name="Lorenzen M."/>
            <person name="Tomoyasu Y."/>
            <person name="Miller S.C."/>
            <person name="Grossmann D."/>
            <person name="Bucher G."/>
        </authorList>
    </citation>
    <scope>NUCLEOTIDE SEQUENCE [LARGE SCALE GENOMIC DNA]</scope>
    <source>
        <strain evidence="7 8">Georgia GA2</strain>
    </source>
</reference>
<dbReference type="InterPro" id="IPR041577">
    <property type="entry name" value="RT_RNaseH_2"/>
</dbReference>
<evidence type="ECO:0000313" key="7">
    <source>
        <dbReference type="EMBL" id="KYB24926.1"/>
    </source>
</evidence>
<evidence type="ECO:0000256" key="4">
    <source>
        <dbReference type="ARBA" id="ARBA00022918"/>
    </source>
</evidence>
<dbReference type="AlphaFoldDB" id="A0A139WAI8"/>
<organism evidence="7 8">
    <name type="scientific">Tribolium castaneum</name>
    <name type="common">Red flour beetle</name>
    <dbReference type="NCBI Taxonomy" id="7070"/>
    <lineage>
        <taxon>Eukaryota</taxon>
        <taxon>Metazoa</taxon>
        <taxon>Ecdysozoa</taxon>
        <taxon>Arthropoda</taxon>
        <taxon>Hexapoda</taxon>
        <taxon>Insecta</taxon>
        <taxon>Pterygota</taxon>
        <taxon>Neoptera</taxon>
        <taxon>Endopterygota</taxon>
        <taxon>Coleoptera</taxon>
        <taxon>Polyphaga</taxon>
        <taxon>Cucujiformia</taxon>
        <taxon>Tenebrionidae</taxon>
        <taxon>Tenebrionidae incertae sedis</taxon>
        <taxon>Tribolium</taxon>
    </lineage>
</organism>
<dbReference type="FunFam" id="3.10.20.370:FF:000001">
    <property type="entry name" value="Retrovirus-related Pol polyprotein from transposon 17.6-like protein"/>
    <property type="match status" value="1"/>
</dbReference>
<dbReference type="Gene3D" id="3.30.70.270">
    <property type="match status" value="2"/>
</dbReference>
<dbReference type="OMA" id="ARIQAPM"/>
<dbReference type="PANTHER" id="PTHR37984">
    <property type="entry name" value="PROTEIN CBG26694"/>
    <property type="match status" value="1"/>
</dbReference>